<gene>
    <name evidence="2" type="ORF">GCM10017584_32150</name>
</gene>
<organism evidence="2 3">
    <name type="scientific">Leifsonia poae</name>
    <dbReference type="NCBI Taxonomy" id="110933"/>
    <lineage>
        <taxon>Bacteria</taxon>
        <taxon>Bacillati</taxon>
        <taxon>Actinomycetota</taxon>
        <taxon>Actinomycetes</taxon>
        <taxon>Micrococcales</taxon>
        <taxon>Microbacteriaceae</taxon>
        <taxon>Leifsonia</taxon>
    </lineage>
</organism>
<proteinExistence type="predicted"/>
<keyword evidence="1" id="KW-0812">Transmembrane</keyword>
<sequence length="65" mass="7138">MRKFFFNGAVISAAVGLWSTIQSSRSGPRDWRIVLMWINAGIALAIAVGTVVQESKEAEISEKSR</sequence>
<evidence type="ECO:0000313" key="3">
    <source>
        <dbReference type="Proteomes" id="UP001142372"/>
    </source>
</evidence>
<dbReference type="EMBL" id="BSEN01000015">
    <property type="protein sequence ID" value="GLJ77641.1"/>
    <property type="molecule type" value="Genomic_DNA"/>
</dbReference>
<keyword evidence="1" id="KW-0472">Membrane</keyword>
<reference evidence="2" key="1">
    <citation type="journal article" date="2014" name="Int. J. Syst. Evol. Microbiol.">
        <title>Complete genome sequence of Corynebacterium casei LMG S-19264T (=DSM 44701T), isolated from a smear-ripened cheese.</title>
        <authorList>
            <consortium name="US DOE Joint Genome Institute (JGI-PGF)"/>
            <person name="Walter F."/>
            <person name="Albersmeier A."/>
            <person name="Kalinowski J."/>
            <person name="Ruckert C."/>
        </authorList>
    </citation>
    <scope>NUCLEOTIDE SEQUENCE</scope>
    <source>
        <strain evidence="2">VKM Ac-1401</strain>
    </source>
</reference>
<name>A0A9W6M192_9MICO</name>
<evidence type="ECO:0000256" key="1">
    <source>
        <dbReference type="SAM" id="Phobius"/>
    </source>
</evidence>
<protein>
    <submittedName>
        <fullName evidence="2">Uncharacterized protein</fullName>
    </submittedName>
</protein>
<feature type="transmembrane region" description="Helical" evidence="1">
    <location>
        <begin position="33"/>
        <end position="52"/>
    </location>
</feature>
<comment type="caution">
    <text evidence="2">The sequence shown here is derived from an EMBL/GenBank/DDBJ whole genome shotgun (WGS) entry which is preliminary data.</text>
</comment>
<keyword evidence="3" id="KW-1185">Reference proteome</keyword>
<accession>A0A9W6M192</accession>
<evidence type="ECO:0000313" key="2">
    <source>
        <dbReference type="EMBL" id="GLJ77641.1"/>
    </source>
</evidence>
<dbReference type="Proteomes" id="UP001142372">
    <property type="component" value="Unassembled WGS sequence"/>
</dbReference>
<dbReference type="AlphaFoldDB" id="A0A9W6M192"/>
<reference evidence="2" key="2">
    <citation type="submission" date="2023-01" db="EMBL/GenBank/DDBJ databases">
        <authorList>
            <person name="Sun Q."/>
            <person name="Evtushenko L."/>
        </authorList>
    </citation>
    <scope>NUCLEOTIDE SEQUENCE</scope>
    <source>
        <strain evidence="2">VKM Ac-1401</strain>
    </source>
</reference>
<keyword evidence="1" id="KW-1133">Transmembrane helix</keyword>